<dbReference type="GO" id="GO:0000034">
    <property type="term" value="F:adenine deaminase activity"/>
    <property type="evidence" value="ECO:0007669"/>
    <property type="project" value="UniProtKB-UniRule"/>
</dbReference>
<dbReference type="GO" id="GO:0008270">
    <property type="term" value="F:zinc ion binding"/>
    <property type="evidence" value="ECO:0007669"/>
    <property type="project" value="UniProtKB-UniRule"/>
</dbReference>
<keyword evidence="2 7" id="KW-0479">Metal-binding</keyword>
<feature type="site" description="Important for catalytic activity" evidence="7">
    <location>
        <position position="236"/>
    </location>
</feature>
<evidence type="ECO:0000256" key="7">
    <source>
        <dbReference type="HAMAP-Rule" id="MF_03145"/>
    </source>
</evidence>
<dbReference type="PANTHER" id="PTHR43114">
    <property type="entry name" value="ADENINE DEAMINASE"/>
    <property type="match status" value="1"/>
</dbReference>
<evidence type="ECO:0000313" key="9">
    <source>
        <dbReference type="EMBL" id="KAK0613615.1"/>
    </source>
</evidence>
<evidence type="ECO:0000256" key="1">
    <source>
        <dbReference type="ARBA" id="ARBA00022490"/>
    </source>
</evidence>
<comment type="catalytic activity">
    <reaction evidence="7">
        <text>adenine + H2O + H(+) = hypoxanthine + NH4(+)</text>
        <dbReference type="Rhea" id="RHEA:23688"/>
        <dbReference type="ChEBI" id="CHEBI:15377"/>
        <dbReference type="ChEBI" id="CHEBI:15378"/>
        <dbReference type="ChEBI" id="CHEBI:16708"/>
        <dbReference type="ChEBI" id="CHEBI:17368"/>
        <dbReference type="ChEBI" id="CHEBI:28938"/>
        <dbReference type="EC" id="3.5.4.2"/>
    </reaction>
</comment>
<evidence type="ECO:0000256" key="4">
    <source>
        <dbReference type="ARBA" id="ARBA00022833"/>
    </source>
</evidence>
<dbReference type="EMBL" id="JAULSU010000006">
    <property type="protein sequence ID" value="KAK0613615.1"/>
    <property type="molecule type" value="Genomic_DNA"/>
</dbReference>
<sequence length="357" mass="39738">MCRSPLHPLLTALPKCEHHVHLEGTLSPSLLFALASKNNIPLPPSSDDPSFHSPTTLSSRYTAFSSLDDFLHYYYIGFRVLLTPSDFESLTYEYLAHAATSANLRHAEIFFDPQGHTTRGIPISHVIDGFHTAAARAKAEFGVTASLTPCLLRHFSVEDGMACFEEMLSEGWYRDGKLEGIGLCGTEVGKEPVMWKGIFDKAREEGVRRTAHAGEEGPAGYVRDAIEVLDVMRVDHGVRAAEEKEVMDMLVEKGVMLTVCPVSNVALRAFRAVGELPLRKFLERGVKFSLNSDDPAYFGGYIQENYCAVEEAFGLSVEDWAVVARNAVEGSWCGEERKRDLLEEVEEVFKGWTKKEE</sequence>
<keyword evidence="3 7" id="KW-0378">Hydrolase</keyword>
<feature type="binding site" evidence="7">
    <location>
        <position position="294"/>
    </location>
    <ligand>
        <name>substrate</name>
    </ligand>
</feature>
<dbReference type="EC" id="3.5.4.2" evidence="7"/>
<dbReference type="InterPro" id="IPR006330">
    <property type="entry name" value="Ado/ade_deaminase"/>
</dbReference>
<evidence type="ECO:0000313" key="10">
    <source>
        <dbReference type="Proteomes" id="UP001175000"/>
    </source>
</evidence>
<keyword evidence="1 7" id="KW-0963">Cytoplasm</keyword>
<feature type="binding site" evidence="7">
    <location>
        <position position="212"/>
    </location>
    <ligand>
        <name>Zn(2+)</name>
        <dbReference type="ChEBI" id="CHEBI:29105"/>
        <note>catalytic</note>
    </ligand>
</feature>
<reference evidence="9" key="1">
    <citation type="submission" date="2023-06" db="EMBL/GenBank/DDBJ databases">
        <title>Genome-scale phylogeny and comparative genomics of the fungal order Sordariales.</title>
        <authorList>
            <consortium name="Lawrence Berkeley National Laboratory"/>
            <person name="Hensen N."/>
            <person name="Bonometti L."/>
            <person name="Westerberg I."/>
            <person name="Brannstrom I.O."/>
            <person name="Guillou S."/>
            <person name="Cros-Aarteil S."/>
            <person name="Calhoun S."/>
            <person name="Haridas S."/>
            <person name="Kuo A."/>
            <person name="Mondo S."/>
            <person name="Pangilinan J."/>
            <person name="Riley R."/>
            <person name="Labutti K."/>
            <person name="Andreopoulos B."/>
            <person name="Lipzen A."/>
            <person name="Chen C."/>
            <person name="Yanf M."/>
            <person name="Daum C."/>
            <person name="Ng V."/>
            <person name="Clum A."/>
            <person name="Steindorff A."/>
            <person name="Ohm R."/>
            <person name="Martin F."/>
            <person name="Silar P."/>
            <person name="Natvig D."/>
            <person name="Lalanne C."/>
            <person name="Gautier V."/>
            <person name="Ament-Velasquez S.L."/>
            <person name="Kruys A."/>
            <person name="Hutchinson M.I."/>
            <person name="Powell A.J."/>
            <person name="Barry K."/>
            <person name="Miller A.N."/>
            <person name="Grigoriev I.V."/>
            <person name="Debuchy R."/>
            <person name="Gladieux P."/>
            <person name="Thoren M.H."/>
            <person name="Johannesson H."/>
        </authorList>
    </citation>
    <scope>NUCLEOTIDE SEQUENCE</scope>
    <source>
        <strain evidence="9">CBS 606.72</strain>
    </source>
</reference>
<keyword evidence="5 7" id="KW-0546">Nucleotide metabolism</keyword>
<dbReference type="AlphaFoldDB" id="A0AA39WDX1"/>
<gene>
    <name evidence="7" type="primary">AAH1</name>
    <name evidence="9" type="ORF">B0T14DRAFT_499065</name>
</gene>
<comment type="function">
    <text evidence="7">Catalyzes the hydrolytic deamination of adenine to hypoxanthine. Plays an important role in the purine salvage pathway and in nitrogen catabolism.</text>
</comment>
<evidence type="ECO:0000259" key="8">
    <source>
        <dbReference type="Pfam" id="PF00962"/>
    </source>
</evidence>
<dbReference type="GO" id="GO:0009168">
    <property type="term" value="P:purine ribonucleoside monophosphate biosynthetic process"/>
    <property type="evidence" value="ECO:0007669"/>
    <property type="project" value="InterPro"/>
</dbReference>
<feature type="binding site" evidence="7">
    <location>
        <position position="19"/>
    </location>
    <ligand>
        <name>Zn(2+)</name>
        <dbReference type="ChEBI" id="CHEBI:29105"/>
        <note>catalytic</note>
    </ligand>
</feature>
<dbReference type="InterPro" id="IPR028892">
    <property type="entry name" value="ADE"/>
</dbReference>
<dbReference type="GO" id="GO:0005634">
    <property type="term" value="C:nucleus"/>
    <property type="evidence" value="ECO:0007669"/>
    <property type="project" value="UniProtKB-SubCell"/>
</dbReference>
<dbReference type="GO" id="GO:0005829">
    <property type="term" value="C:cytosol"/>
    <property type="evidence" value="ECO:0007669"/>
    <property type="project" value="TreeGrafter"/>
</dbReference>
<feature type="binding site" evidence="7">
    <location>
        <position position="293"/>
    </location>
    <ligand>
        <name>Zn(2+)</name>
        <dbReference type="ChEBI" id="CHEBI:29105"/>
        <note>catalytic</note>
    </ligand>
</feature>
<evidence type="ECO:0000256" key="2">
    <source>
        <dbReference type="ARBA" id="ARBA00022723"/>
    </source>
</evidence>
<dbReference type="GO" id="GO:0009117">
    <property type="term" value="P:nucleotide metabolic process"/>
    <property type="evidence" value="ECO:0007669"/>
    <property type="project" value="UniProtKB-KW"/>
</dbReference>
<dbReference type="InterPro" id="IPR032466">
    <property type="entry name" value="Metal_Hydrolase"/>
</dbReference>
<keyword evidence="4 7" id="KW-0862">Zinc</keyword>
<proteinExistence type="inferred from homology"/>
<comment type="similarity">
    <text evidence="7">Belongs to the metallo-dependent hydrolases superfamily. Adenosine and AMP deaminases family. Adenine deaminase type 2 subfamily.</text>
</comment>
<dbReference type="Proteomes" id="UP001175000">
    <property type="component" value="Unassembled WGS sequence"/>
</dbReference>
<dbReference type="SUPFAM" id="SSF51556">
    <property type="entry name" value="Metallo-dependent hydrolases"/>
    <property type="match status" value="1"/>
</dbReference>
<dbReference type="GO" id="GO:0006146">
    <property type="term" value="P:adenine catabolic process"/>
    <property type="evidence" value="ECO:0007669"/>
    <property type="project" value="UniProtKB-UniRule"/>
</dbReference>
<dbReference type="HAMAP" id="MF_01962">
    <property type="entry name" value="Adenine_deaminase"/>
    <property type="match status" value="1"/>
</dbReference>
<dbReference type="Gene3D" id="3.20.20.140">
    <property type="entry name" value="Metal-dependent hydrolases"/>
    <property type="match status" value="1"/>
</dbReference>
<keyword evidence="6 7" id="KW-0539">Nucleus</keyword>
<dbReference type="GO" id="GO:0043103">
    <property type="term" value="P:hypoxanthine salvage"/>
    <property type="evidence" value="ECO:0007669"/>
    <property type="project" value="UniProtKB-UniRule"/>
</dbReference>
<organism evidence="9 10">
    <name type="scientific">Immersiella caudata</name>
    <dbReference type="NCBI Taxonomy" id="314043"/>
    <lineage>
        <taxon>Eukaryota</taxon>
        <taxon>Fungi</taxon>
        <taxon>Dikarya</taxon>
        <taxon>Ascomycota</taxon>
        <taxon>Pezizomycotina</taxon>
        <taxon>Sordariomycetes</taxon>
        <taxon>Sordariomycetidae</taxon>
        <taxon>Sordariales</taxon>
        <taxon>Lasiosphaeriaceae</taxon>
        <taxon>Immersiella</taxon>
    </lineage>
</organism>
<protein>
    <recommendedName>
        <fullName evidence="7">Adenine deaminase</fullName>
        <shortName evidence="7">ADE</shortName>
        <ecNumber evidence="7">3.5.4.2</ecNumber>
    </recommendedName>
    <alternativeName>
        <fullName evidence="7">Adenine aminohydrolase</fullName>
        <shortName evidence="7">AAH</shortName>
    </alternativeName>
</protein>
<evidence type="ECO:0000256" key="6">
    <source>
        <dbReference type="ARBA" id="ARBA00023242"/>
    </source>
</evidence>
<feature type="binding site" evidence="7">
    <location>
        <position position="21"/>
    </location>
    <ligand>
        <name>Zn(2+)</name>
        <dbReference type="ChEBI" id="CHEBI:29105"/>
        <note>catalytic</note>
    </ligand>
</feature>
<dbReference type="InterPro" id="IPR006650">
    <property type="entry name" value="A/AMP_deam_AS"/>
</dbReference>
<evidence type="ECO:0000256" key="5">
    <source>
        <dbReference type="ARBA" id="ARBA00023080"/>
    </source>
</evidence>
<name>A0AA39WDX1_9PEZI</name>
<accession>A0AA39WDX1</accession>
<dbReference type="NCBIfam" id="TIGR01430">
    <property type="entry name" value="aden_deam"/>
    <property type="match status" value="1"/>
</dbReference>
<dbReference type="CDD" id="cd01320">
    <property type="entry name" value="ADA"/>
    <property type="match status" value="1"/>
</dbReference>
<dbReference type="InterPro" id="IPR001365">
    <property type="entry name" value="A_deaminase_dom"/>
</dbReference>
<dbReference type="PROSITE" id="PS00485">
    <property type="entry name" value="A_DEAMINASE"/>
    <property type="match status" value="1"/>
</dbReference>
<feature type="active site" description="Proton donor" evidence="7">
    <location>
        <position position="215"/>
    </location>
</feature>
<feature type="domain" description="Adenosine deaminase" evidence="8">
    <location>
        <begin position="14"/>
        <end position="347"/>
    </location>
</feature>
<evidence type="ECO:0000256" key="3">
    <source>
        <dbReference type="ARBA" id="ARBA00022801"/>
    </source>
</evidence>
<comment type="cofactor">
    <cofactor evidence="7">
        <name>Zn(2+)</name>
        <dbReference type="ChEBI" id="CHEBI:29105"/>
    </cofactor>
    <text evidence="7">Binds 1 zinc ion per subunit.</text>
</comment>
<dbReference type="Pfam" id="PF00962">
    <property type="entry name" value="A_deaminase"/>
    <property type="match status" value="1"/>
</dbReference>
<dbReference type="PANTHER" id="PTHR43114:SF6">
    <property type="entry name" value="ADENINE DEAMINASE"/>
    <property type="match status" value="1"/>
</dbReference>
<keyword evidence="10" id="KW-1185">Reference proteome</keyword>
<comment type="caution">
    <text evidence="9">The sequence shown here is derived from an EMBL/GenBank/DDBJ whole genome shotgun (WGS) entry which is preliminary data.</text>
</comment>
<comment type="subcellular location">
    <subcellularLocation>
        <location evidence="7">Cytoplasm</location>
    </subcellularLocation>
    <subcellularLocation>
        <location evidence="7">Nucleus</location>
    </subcellularLocation>
</comment>